<evidence type="ECO:0000313" key="4">
    <source>
        <dbReference type="EMBL" id="MUV03005.1"/>
    </source>
</evidence>
<organism evidence="4 5">
    <name type="scientific">Flavobacterium rakeshii</name>
    <dbReference type="NCBI Taxonomy" id="1038845"/>
    <lineage>
        <taxon>Bacteria</taxon>
        <taxon>Pseudomonadati</taxon>
        <taxon>Bacteroidota</taxon>
        <taxon>Flavobacteriia</taxon>
        <taxon>Flavobacteriales</taxon>
        <taxon>Flavobacteriaceae</taxon>
        <taxon>Flavobacterium</taxon>
    </lineage>
</organism>
<dbReference type="SUPFAM" id="SSF52172">
    <property type="entry name" value="CheY-like"/>
    <property type="match status" value="1"/>
</dbReference>
<dbReference type="PANTHER" id="PTHR37299">
    <property type="entry name" value="TRANSCRIPTIONAL REGULATOR-RELATED"/>
    <property type="match status" value="1"/>
</dbReference>
<dbReference type="SMART" id="SM00850">
    <property type="entry name" value="LytTR"/>
    <property type="match status" value="1"/>
</dbReference>
<dbReference type="PANTHER" id="PTHR37299:SF1">
    <property type="entry name" value="STAGE 0 SPORULATION PROTEIN A HOMOLOG"/>
    <property type="match status" value="1"/>
</dbReference>
<dbReference type="Gene3D" id="2.40.50.1020">
    <property type="entry name" value="LytTr DNA-binding domain"/>
    <property type="match status" value="1"/>
</dbReference>
<protein>
    <submittedName>
        <fullName evidence="4">Response regulator</fullName>
    </submittedName>
</protein>
<dbReference type="GO" id="GO:0003677">
    <property type="term" value="F:DNA binding"/>
    <property type="evidence" value="ECO:0007669"/>
    <property type="project" value="InterPro"/>
</dbReference>
<feature type="modified residue" description="4-aspartylphosphate" evidence="1">
    <location>
        <position position="59"/>
    </location>
</feature>
<comment type="caution">
    <text evidence="4">The sequence shown here is derived from an EMBL/GenBank/DDBJ whole genome shotgun (WGS) entry which is preliminary data.</text>
</comment>
<dbReference type="InterPro" id="IPR011006">
    <property type="entry name" value="CheY-like_superfamily"/>
</dbReference>
<gene>
    <name evidence="4" type="ORF">GN157_04720</name>
</gene>
<dbReference type="InterPro" id="IPR007492">
    <property type="entry name" value="LytTR_DNA-bd_dom"/>
</dbReference>
<dbReference type="PROSITE" id="PS50110">
    <property type="entry name" value="RESPONSE_REGULATORY"/>
    <property type="match status" value="1"/>
</dbReference>
<dbReference type="InterPro" id="IPR046947">
    <property type="entry name" value="LytR-like"/>
</dbReference>
<evidence type="ECO:0000256" key="1">
    <source>
        <dbReference type="PROSITE-ProRule" id="PRU00169"/>
    </source>
</evidence>
<dbReference type="PROSITE" id="PS50930">
    <property type="entry name" value="HTH_LYTTR"/>
    <property type="match status" value="1"/>
</dbReference>
<accession>A0A6N8HBS4</accession>
<name>A0A6N8HBS4_9FLAO</name>
<dbReference type="Gene3D" id="3.40.50.2300">
    <property type="match status" value="1"/>
</dbReference>
<dbReference type="SMART" id="SM00448">
    <property type="entry name" value="REC"/>
    <property type="match status" value="1"/>
</dbReference>
<dbReference type="OrthoDB" id="2168082at2"/>
<proteinExistence type="predicted"/>
<reference evidence="4 5" key="1">
    <citation type="submission" date="2019-12" db="EMBL/GenBank/DDBJ databases">
        <authorList>
            <person name="Sun J.-Q."/>
        </authorList>
    </citation>
    <scope>NUCLEOTIDE SEQUENCE [LARGE SCALE GENOMIC DNA]</scope>
    <source>
        <strain evidence="4 5">JCM 17928</strain>
    </source>
</reference>
<dbReference type="Pfam" id="PF04397">
    <property type="entry name" value="LytTR"/>
    <property type="match status" value="1"/>
</dbReference>
<dbReference type="AlphaFoldDB" id="A0A6N8HBS4"/>
<keyword evidence="1" id="KW-0597">Phosphoprotein</keyword>
<dbReference type="Pfam" id="PF00072">
    <property type="entry name" value="Response_reg"/>
    <property type="match status" value="1"/>
</dbReference>
<evidence type="ECO:0000313" key="5">
    <source>
        <dbReference type="Proteomes" id="UP000433945"/>
    </source>
</evidence>
<feature type="domain" description="HTH LytTR-type" evidence="3">
    <location>
        <begin position="136"/>
        <end position="206"/>
    </location>
</feature>
<feature type="domain" description="Response regulatory" evidence="2">
    <location>
        <begin position="8"/>
        <end position="119"/>
    </location>
</feature>
<dbReference type="Proteomes" id="UP000433945">
    <property type="component" value="Unassembled WGS sequence"/>
</dbReference>
<evidence type="ECO:0000259" key="3">
    <source>
        <dbReference type="PROSITE" id="PS50930"/>
    </source>
</evidence>
<sequence>MIMTSKLKCLIVDDEFTARKGITEYIEDTDFLEASFEAQDPFEAMNIIKNNKVDLMFLDINMPKMSGIDFLKLGNILPPVIITTAYQEYALEGYELDIIDYLLKPIPFERFVKAAKKVQGYIASTTDSQNQATDSFFVKSNGIYEQISYSDISAVESLQNYVIIHTNKGRVIAYLTLKLIMEKLPDSTFIQIHKSYVVSKKAIQSISTDSVCINDNNFPIGNSFKNKLFDEFINTKLLKR</sequence>
<dbReference type="EMBL" id="WOWP01000013">
    <property type="protein sequence ID" value="MUV03005.1"/>
    <property type="molecule type" value="Genomic_DNA"/>
</dbReference>
<evidence type="ECO:0000259" key="2">
    <source>
        <dbReference type="PROSITE" id="PS50110"/>
    </source>
</evidence>
<dbReference type="InterPro" id="IPR001789">
    <property type="entry name" value="Sig_transdc_resp-reg_receiver"/>
</dbReference>
<dbReference type="GO" id="GO:0000156">
    <property type="term" value="F:phosphorelay response regulator activity"/>
    <property type="evidence" value="ECO:0007669"/>
    <property type="project" value="InterPro"/>
</dbReference>
<keyword evidence="5" id="KW-1185">Reference proteome</keyword>